<feature type="transmembrane region" description="Helical" evidence="1">
    <location>
        <begin position="88"/>
        <end position="106"/>
    </location>
</feature>
<evidence type="ECO:0000313" key="3">
    <source>
        <dbReference type="EMBL" id="RAJ99031.1"/>
    </source>
</evidence>
<evidence type="ECO:0000313" key="5">
    <source>
        <dbReference type="Proteomes" id="UP000249203"/>
    </source>
</evidence>
<dbReference type="AlphaFoldDB" id="A0A327WZT5"/>
<gene>
    <name evidence="3" type="ORF">B0I24_10322</name>
    <name evidence="4" type="ORF">CWE07_04130</name>
</gene>
<feature type="domain" description="MHYT" evidence="2">
    <location>
        <begin position="1"/>
        <end position="137"/>
    </location>
</feature>
<dbReference type="PANTHER" id="PTHR35152:SF1">
    <property type="entry name" value="DOMAIN SIGNALLING PROTEIN, PUTATIVE (AFU_ORTHOLOGUE AFUA_5G11310)-RELATED"/>
    <property type="match status" value="1"/>
</dbReference>
<dbReference type="Proteomes" id="UP000249203">
    <property type="component" value="Unassembled WGS sequence"/>
</dbReference>
<name>A0A327WZT5_9GAMM</name>
<dbReference type="GO" id="GO:0016020">
    <property type="term" value="C:membrane"/>
    <property type="evidence" value="ECO:0007669"/>
    <property type="project" value="UniProtKB-UniRule"/>
</dbReference>
<reference evidence="4 6" key="1">
    <citation type="journal article" date="2018" name="Front. Microbiol.">
        <title>Genome-Based Analysis Reveals the Taxonomy and Diversity of the Family Idiomarinaceae.</title>
        <authorList>
            <person name="Liu Y."/>
            <person name="Lai Q."/>
            <person name="Shao Z."/>
        </authorList>
    </citation>
    <scope>NUCLEOTIDE SEQUENCE [LARGE SCALE GENOMIC DNA]</scope>
    <source>
        <strain evidence="4 6">CF12-14</strain>
    </source>
</reference>
<comment type="caution">
    <text evidence="3">The sequence shown here is derived from an EMBL/GenBank/DDBJ whole genome shotgun (WGS) entry which is preliminary data.</text>
</comment>
<dbReference type="EMBL" id="PIPK01000002">
    <property type="protein sequence ID" value="RUO27804.1"/>
    <property type="molecule type" value="Genomic_DNA"/>
</dbReference>
<accession>A0A327WZT5</accession>
<dbReference type="RefSeq" id="WP_111568657.1">
    <property type="nucleotide sequence ID" value="NZ_PIPK01000002.1"/>
</dbReference>
<proteinExistence type="predicted"/>
<keyword evidence="6" id="KW-1185">Reference proteome</keyword>
<feature type="transmembrane region" description="Helical" evidence="1">
    <location>
        <begin position="49"/>
        <end position="82"/>
    </location>
</feature>
<protein>
    <submittedName>
        <fullName evidence="3">NO-binding membrane sensor protein with MHYT domain</fullName>
    </submittedName>
</protein>
<reference evidence="3 5" key="2">
    <citation type="submission" date="2018-06" db="EMBL/GenBank/DDBJ databases">
        <title>Genomic Encyclopedia of Type Strains, Phase III (KMG-III): the genomes of soil and plant-associated and newly described type strains.</title>
        <authorList>
            <person name="Whitman W."/>
        </authorList>
    </citation>
    <scope>NUCLEOTIDE SEQUENCE [LARGE SCALE GENOMIC DNA]</scope>
    <source>
        <strain evidence="3 5">CGMCC 1.15366</strain>
    </source>
</reference>
<organism evidence="3 5">
    <name type="scientific">Aliidiomarina maris</name>
    <dbReference type="NCBI Taxonomy" id="531312"/>
    <lineage>
        <taxon>Bacteria</taxon>
        <taxon>Pseudomonadati</taxon>
        <taxon>Pseudomonadota</taxon>
        <taxon>Gammaproteobacteria</taxon>
        <taxon>Alteromonadales</taxon>
        <taxon>Idiomarinaceae</taxon>
        <taxon>Aliidiomarina</taxon>
    </lineage>
</organism>
<evidence type="ECO:0000256" key="1">
    <source>
        <dbReference type="PROSITE-ProRule" id="PRU00244"/>
    </source>
</evidence>
<feature type="transmembrane region" description="Helical" evidence="1">
    <location>
        <begin position="113"/>
        <end position="137"/>
    </location>
</feature>
<evidence type="ECO:0000259" key="2">
    <source>
        <dbReference type="PROSITE" id="PS50924"/>
    </source>
</evidence>
<evidence type="ECO:0000313" key="6">
    <source>
        <dbReference type="Proteomes" id="UP000287865"/>
    </source>
</evidence>
<dbReference type="InterPro" id="IPR005330">
    <property type="entry name" value="MHYT_dom"/>
</dbReference>
<keyword evidence="1" id="KW-0472">Membrane</keyword>
<dbReference type="EMBL" id="QLMD01000003">
    <property type="protein sequence ID" value="RAJ99031.1"/>
    <property type="molecule type" value="Genomic_DNA"/>
</dbReference>
<dbReference type="Pfam" id="PF03707">
    <property type="entry name" value="MHYT"/>
    <property type="match status" value="1"/>
</dbReference>
<sequence>MHFIGMLAFQLPIPVYYHLGLTALSMLPSLLAAYCALNLLARPSITKPRLLIGGVLVGAGIGAMHYIGMAAMIAACVMGVAISGMHYIAMHASVFVDTGVFSAVVVGRDTNQLVWGIVLVTFTIIVLGVILNALVLMHRLYRNSQESARIKQ</sequence>
<dbReference type="OrthoDB" id="9772100at2"/>
<dbReference type="PROSITE" id="PS50924">
    <property type="entry name" value="MHYT"/>
    <property type="match status" value="1"/>
</dbReference>
<dbReference type="PANTHER" id="PTHR35152">
    <property type="entry name" value="DOMAIN SIGNALLING PROTEIN, PUTATIVE (AFU_ORTHOLOGUE AFUA_5G11310)-RELATED"/>
    <property type="match status" value="1"/>
</dbReference>
<keyword evidence="1" id="KW-1133">Transmembrane helix</keyword>
<evidence type="ECO:0000313" key="4">
    <source>
        <dbReference type="EMBL" id="RUO27804.1"/>
    </source>
</evidence>
<dbReference type="Proteomes" id="UP000287865">
    <property type="component" value="Unassembled WGS sequence"/>
</dbReference>
<feature type="transmembrane region" description="Helical" evidence="1">
    <location>
        <begin position="15"/>
        <end position="37"/>
    </location>
</feature>
<keyword evidence="1" id="KW-0812">Transmembrane</keyword>
<comment type="caution">
    <text evidence="1">Lacks conserved residue(s) required for the propagation of feature annotation.</text>
</comment>